<keyword evidence="2" id="KW-1185">Reference proteome</keyword>
<dbReference type="EMBL" id="BAVS01000021">
    <property type="protein sequence ID" value="GAE94259.1"/>
    <property type="molecule type" value="Genomic_DNA"/>
</dbReference>
<dbReference type="RefSeq" id="WP_052000596.1">
    <property type="nucleotide sequence ID" value="NZ_BAVS01000021.1"/>
</dbReference>
<dbReference type="Proteomes" id="UP000019102">
    <property type="component" value="Unassembled WGS sequence"/>
</dbReference>
<accession>W4VND0</accession>
<protein>
    <submittedName>
        <fullName evidence="1">Uncharacterized protein</fullName>
    </submittedName>
</protein>
<reference evidence="1 2" key="1">
    <citation type="journal article" date="2014" name="Genome Announc.">
        <title>Draft Genome Sequence of the Boron-Tolerant and Moderately Halotolerant Bacterium Gracilibacillus boraciitolerans JCM 21714T.</title>
        <authorList>
            <person name="Ahmed I."/>
            <person name="Oshima K."/>
            <person name="Suda W."/>
            <person name="Kitamura K."/>
            <person name="Iida T."/>
            <person name="Ohmori Y."/>
            <person name="Fujiwara T."/>
            <person name="Hattori M."/>
            <person name="Ohkuma M."/>
        </authorList>
    </citation>
    <scope>NUCLEOTIDE SEQUENCE [LARGE SCALE GENOMIC DNA]</scope>
    <source>
        <strain evidence="1 2">JCM 21714</strain>
    </source>
</reference>
<organism evidence="1 2">
    <name type="scientific">Gracilibacillus boraciitolerans JCM 21714</name>
    <dbReference type="NCBI Taxonomy" id="1298598"/>
    <lineage>
        <taxon>Bacteria</taxon>
        <taxon>Bacillati</taxon>
        <taxon>Bacillota</taxon>
        <taxon>Bacilli</taxon>
        <taxon>Bacillales</taxon>
        <taxon>Bacillaceae</taxon>
        <taxon>Gracilibacillus</taxon>
    </lineage>
</organism>
<dbReference type="STRING" id="1298598.JCM21714_3399"/>
<name>W4VND0_9BACI</name>
<dbReference type="AlphaFoldDB" id="W4VND0"/>
<proteinExistence type="predicted"/>
<evidence type="ECO:0000313" key="2">
    <source>
        <dbReference type="Proteomes" id="UP000019102"/>
    </source>
</evidence>
<gene>
    <name evidence="1" type="ORF">JCM21714_3399</name>
</gene>
<evidence type="ECO:0000313" key="1">
    <source>
        <dbReference type="EMBL" id="GAE94259.1"/>
    </source>
</evidence>
<sequence>MGNIIAWQDKKDLVTIDFNETNEWTELDPVIKSENKEIAVQSIDWLNSQTARLTLQKDLPLGSQAKLIWGENEWPIYPRNIVKTRWFDQTFDASSEQLGPVYSKEKTSFSVWHLLLIKWILFYKNIELK</sequence>
<comment type="caution">
    <text evidence="1">The sequence shown here is derived from an EMBL/GenBank/DDBJ whole genome shotgun (WGS) entry which is preliminary data.</text>
</comment>